<dbReference type="NCBIfam" id="NF003715">
    <property type="entry name" value="PRK05326.1-2"/>
    <property type="match status" value="1"/>
</dbReference>
<dbReference type="AlphaFoldDB" id="A0A2M8QG26"/>
<feature type="transmembrane region" description="Helical" evidence="9">
    <location>
        <begin position="220"/>
        <end position="237"/>
    </location>
</feature>
<keyword evidence="5 9" id="KW-0812">Transmembrane</keyword>
<evidence type="ECO:0000256" key="2">
    <source>
        <dbReference type="ARBA" id="ARBA00022448"/>
    </source>
</evidence>
<proteinExistence type="predicted"/>
<name>A0A2M8QG26_9CHLR</name>
<evidence type="ECO:0000256" key="7">
    <source>
        <dbReference type="ARBA" id="ARBA00023065"/>
    </source>
</evidence>
<sequence length="482" mass="50591">MPIEQLLLIVAGLLALSVLASKASSVLGVPSLVLFLAIGMLAGSEGLGGIYFDDARLAQAVGVVAFNFILFSGGLDTAWNEVRPVLKHGLALATVGVLITALAVGLFATAVLGFSLLEGLLFGAVISSTDAAAVFSLMRMRATRLAGHLEPLIELESGSNDPMAVFLTIGMISLLTTPGANALGLVPMFALQMSLGAAFGLMSGYLGVRVMNRIRLQADGLYAAITIAIVLVAYSATTLAGGNGFLAVYLCGLYMGNQDFIHKGSLSRFHDGLAWLMQIAMFLTLGLLVFPSQLLPLTGVALLSAAFLVFVARPAAVLLSLFWARMSLRELALVSWAGLRGAAPIVLATFPLVAGLPQADLIFNLVFFVVLTSVLLQGTTVSLVANWLGLNLPEERRVPPTLRVIDASDARPVEIRISASSPAVGKQIVDLHLPRGALIVLITRNSGHIVPTGSTVIEADDTLTLLASKEDAESARQQILKS</sequence>
<keyword evidence="7" id="KW-0406">Ion transport</keyword>
<keyword evidence="3" id="KW-0050">Antiport</keyword>
<comment type="caution">
    <text evidence="11">The sequence shown here is derived from an EMBL/GenBank/DDBJ whole genome shotgun (WGS) entry which is preliminary data.</text>
</comment>
<keyword evidence="6 9" id="KW-1133">Transmembrane helix</keyword>
<dbReference type="InterPro" id="IPR036721">
    <property type="entry name" value="RCK_C_sf"/>
</dbReference>
<protein>
    <submittedName>
        <fullName evidence="11">Potassium/proton antiporter</fullName>
    </submittedName>
</protein>
<feature type="transmembrane region" description="Helical" evidence="9">
    <location>
        <begin position="57"/>
        <end position="78"/>
    </location>
</feature>
<dbReference type="InterPro" id="IPR006153">
    <property type="entry name" value="Cation/H_exchanger_TM"/>
</dbReference>
<comment type="subcellular location">
    <subcellularLocation>
        <location evidence="1">Cell membrane</location>
        <topology evidence="1">Multi-pass membrane protein</topology>
    </subcellularLocation>
</comment>
<dbReference type="PROSITE" id="PS51202">
    <property type="entry name" value="RCK_C"/>
    <property type="match status" value="1"/>
</dbReference>
<evidence type="ECO:0000256" key="6">
    <source>
        <dbReference type="ARBA" id="ARBA00022989"/>
    </source>
</evidence>
<feature type="transmembrane region" description="Helical" evidence="9">
    <location>
        <begin position="300"/>
        <end position="324"/>
    </location>
</feature>
<evidence type="ECO:0000259" key="10">
    <source>
        <dbReference type="PROSITE" id="PS51202"/>
    </source>
</evidence>
<reference evidence="11 12" key="1">
    <citation type="submission" date="2017-11" db="EMBL/GenBank/DDBJ databases">
        <title>Evolution of Phototrophy in the Chloroflexi Phylum Driven by Horizontal Gene Transfer.</title>
        <authorList>
            <person name="Ward L.M."/>
            <person name="Hemp J."/>
            <person name="Shih P.M."/>
            <person name="Mcglynn S.E."/>
            <person name="Fischer W."/>
        </authorList>
    </citation>
    <scope>NUCLEOTIDE SEQUENCE [LARGE SCALE GENOMIC DNA]</scope>
    <source>
        <strain evidence="11">JP3_7</strain>
    </source>
</reference>
<dbReference type="Proteomes" id="UP000230790">
    <property type="component" value="Unassembled WGS sequence"/>
</dbReference>
<organism evidence="11 12">
    <name type="scientific">Candidatus Thermofonsia Clade 3 bacterium</name>
    <dbReference type="NCBI Taxonomy" id="2364212"/>
    <lineage>
        <taxon>Bacteria</taxon>
        <taxon>Bacillati</taxon>
        <taxon>Chloroflexota</taxon>
        <taxon>Candidatus Thermofontia</taxon>
        <taxon>Candidatus Thermofonsia Clade 3</taxon>
    </lineage>
</organism>
<feature type="domain" description="RCK C-terminal" evidence="10">
    <location>
        <begin position="399"/>
        <end position="481"/>
    </location>
</feature>
<feature type="transmembrane region" description="Helical" evidence="9">
    <location>
        <begin position="331"/>
        <end position="353"/>
    </location>
</feature>
<evidence type="ECO:0000313" key="11">
    <source>
        <dbReference type="EMBL" id="PJF48702.1"/>
    </source>
</evidence>
<evidence type="ECO:0000313" key="12">
    <source>
        <dbReference type="Proteomes" id="UP000230790"/>
    </source>
</evidence>
<dbReference type="NCBIfam" id="NF003716">
    <property type="entry name" value="PRK05326.1-3"/>
    <property type="match status" value="1"/>
</dbReference>
<dbReference type="EMBL" id="PGTN01000008">
    <property type="protein sequence ID" value="PJF48702.1"/>
    <property type="molecule type" value="Genomic_DNA"/>
</dbReference>
<evidence type="ECO:0000256" key="5">
    <source>
        <dbReference type="ARBA" id="ARBA00022692"/>
    </source>
</evidence>
<keyword evidence="4" id="KW-1003">Cell membrane</keyword>
<gene>
    <name evidence="11" type="ORF">CUN48_02285</name>
</gene>
<dbReference type="GO" id="GO:0005886">
    <property type="term" value="C:plasma membrane"/>
    <property type="evidence" value="ECO:0007669"/>
    <property type="project" value="UniProtKB-SubCell"/>
</dbReference>
<dbReference type="GO" id="GO:0015297">
    <property type="term" value="F:antiporter activity"/>
    <property type="evidence" value="ECO:0007669"/>
    <property type="project" value="UniProtKB-KW"/>
</dbReference>
<evidence type="ECO:0000256" key="9">
    <source>
        <dbReference type="SAM" id="Phobius"/>
    </source>
</evidence>
<keyword evidence="8 9" id="KW-0472">Membrane</keyword>
<dbReference type="GO" id="GO:0006813">
    <property type="term" value="P:potassium ion transport"/>
    <property type="evidence" value="ECO:0007669"/>
    <property type="project" value="InterPro"/>
</dbReference>
<feature type="transmembrane region" description="Helical" evidence="9">
    <location>
        <begin position="90"/>
        <end position="114"/>
    </location>
</feature>
<dbReference type="Pfam" id="PF00999">
    <property type="entry name" value="Na_H_Exchanger"/>
    <property type="match status" value="1"/>
</dbReference>
<dbReference type="SUPFAM" id="SSF116726">
    <property type="entry name" value="TrkA C-terminal domain-like"/>
    <property type="match status" value="1"/>
</dbReference>
<accession>A0A2M8QG26</accession>
<dbReference type="Gene3D" id="1.20.1530.20">
    <property type="match status" value="1"/>
</dbReference>
<dbReference type="Gene3D" id="3.30.70.1450">
    <property type="entry name" value="Regulator of K+ conductance, C-terminal domain"/>
    <property type="match status" value="1"/>
</dbReference>
<dbReference type="GO" id="GO:0008324">
    <property type="term" value="F:monoatomic cation transmembrane transporter activity"/>
    <property type="evidence" value="ECO:0007669"/>
    <property type="project" value="InterPro"/>
</dbReference>
<dbReference type="Pfam" id="PF02080">
    <property type="entry name" value="TrkA_C"/>
    <property type="match status" value="1"/>
</dbReference>
<dbReference type="PANTHER" id="PTHR32507:SF7">
    <property type="entry name" value="K(+)_H(+) ANTIPORTER NHAP2"/>
    <property type="match status" value="1"/>
</dbReference>
<dbReference type="GO" id="GO:1902600">
    <property type="term" value="P:proton transmembrane transport"/>
    <property type="evidence" value="ECO:0007669"/>
    <property type="project" value="InterPro"/>
</dbReference>
<feature type="transmembrane region" description="Helical" evidence="9">
    <location>
        <begin position="273"/>
        <end position="294"/>
    </location>
</feature>
<evidence type="ECO:0000256" key="8">
    <source>
        <dbReference type="ARBA" id="ARBA00023136"/>
    </source>
</evidence>
<keyword evidence="2" id="KW-0813">Transport</keyword>
<evidence type="ECO:0000256" key="3">
    <source>
        <dbReference type="ARBA" id="ARBA00022449"/>
    </source>
</evidence>
<evidence type="ECO:0000256" key="4">
    <source>
        <dbReference type="ARBA" id="ARBA00022475"/>
    </source>
</evidence>
<dbReference type="PANTHER" id="PTHR32507">
    <property type="entry name" value="NA(+)/H(+) ANTIPORTER 1"/>
    <property type="match status" value="1"/>
</dbReference>
<feature type="transmembrane region" description="Helical" evidence="9">
    <location>
        <begin position="163"/>
        <end position="183"/>
    </location>
</feature>
<feature type="transmembrane region" description="Helical" evidence="9">
    <location>
        <begin position="120"/>
        <end position="142"/>
    </location>
</feature>
<evidence type="ECO:0000256" key="1">
    <source>
        <dbReference type="ARBA" id="ARBA00004651"/>
    </source>
</evidence>
<dbReference type="InterPro" id="IPR038770">
    <property type="entry name" value="Na+/solute_symporter_sf"/>
</dbReference>
<feature type="transmembrane region" description="Helical" evidence="9">
    <location>
        <begin position="365"/>
        <end position="388"/>
    </location>
</feature>
<dbReference type="InterPro" id="IPR006037">
    <property type="entry name" value="RCK_C"/>
</dbReference>
<feature type="transmembrane region" description="Helical" evidence="9">
    <location>
        <begin position="189"/>
        <end position="208"/>
    </location>
</feature>